<comment type="caution">
    <text evidence="9">The sequence shown here is derived from an EMBL/GenBank/DDBJ whole genome shotgun (WGS) entry which is preliminary data.</text>
</comment>
<keyword evidence="4 9" id="KW-0378">Hydrolase</keyword>
<keyword evidence="2" id="KW-0662">Pyridine nucleotide biosynthesis</keyword>
<dbReference type="Pfam" id="PF00857">
    <property type="entry name" value="Isochorismatase"/>
    <property type="match status" value="1"/>
</dbReference>
<keyword evidence="3" id="KW-0479">Metal-binding</keyword>
<evidence type="ECO:0000256" key="1">
    <source>
        <dbReference type="ARBA" id="ARBA00006336"/>
    </source>
</evidence>
<dbReference type="GO" id="GO:0008936">
    <property type="term" value="F:nicotinamidase activity"/>
    <property type="evidence" value="ECO:0007669"/>
    <property type="project" value="UniProtKB-EC"/>
</dbReference>
<evidence type="ECO:0000313" key="9">
    <source>
        <dbReference type="EMBL" id="KAF2090461.1"/>
    </source>
</evidence>
<dbReference type="InterPro" id="IPR036380">
    <property type="entry name" value="Isochorismatase-like_sf"/>
</dbReference>
<name>A0A9P4LXC8_9PEZI</name>
<dbReference type="Proteomes" id="UP000799776">
    <property type="component" value="Unassembled WGS sequence"/>
</dbReference>
<dbReference type="PANTHER" id="PTHR11080">
    <property type="entry name" value="PYRAZINAMIDASE/NICOTINAMIDASE"/>
    <property type="match status" value="1"/>
</dbReference>
<proteinExistence type="inferred from homology"/>
<dbReference type="GO" id="GO:0019363">
    <property type="term" value="P:pyridine nucleotide biosynthetic process"/>
    <property type="evidence" value="ECO:0007669"/>
    <property type="project" value="UniProtKB-KW"/>
</dbReference>
<feature type="domain" description="Isochorismatase-like" evidence="8">
    <location>
        <begin position="16"/>
        <end position="208"/>
    </location>
</feature>
<evidence type="ECO:0000256" key="7">
    <source>
        <dbReference type="ARBA" id="ARBA00043224"/>
    </source>
</evidence>
<dbReference type="GO" id="GO:0046872">
    <property type="term" value="F:metal ion binding"/>
    <property type="evidence" value="ECO:0007669"/>
    <property type="project" value="UniProtKB-KW"/>
</dbReference>
<dbReference type="OrthoDB" id="3341310at2759"/>
<evidence type="ECO:0000256" key="4">
    <source>
        <dbReference type="ARBA" id="ARBA00022801"/>
    </source>
</evidence>
<comment type="pathway">
    <text evidence="5">Cofactor biosynthesis; nicotinate biosynthesis; nicotinate from nicotinamide: step 1/1.</text>
</comment>
<evidence type="ECO:0000256" key="6">
    <source>
        <dbReference type="ARBA" id="ARBA00039017"/>
    </source>
</evidence>
<dbReference type="EMBL" id="ML978713">
    <property type="protein sequence ID" value="KAF2090461.1"/>
    <property type="molecule type" value="Genomic_DNA"/>
</dbReference>
<dbReference type="PANTHER" id="PTHR11080:SF2">
    <property type="entry name" value="LD05707P"/>
    <property type="match status" value="1"/>
</dbReference>
<dbReference type="EC" id="3.5.1.19" evidence="6"/>
<dbReference type="InterPro" id="IPR000868">
    <property type="entry name" value="Isochorismatase-like_dom"/>
</dbReference>
<reference evidence="9" key="1">
    <citation type="journal article" date="2020" name="Stud. Mycol.">
        <title>101 Dothideomycetes genomes: a test case for predicting lifestyles and emergence of pathogens.</title>
        <authorList>
            <person name="Haridas S."/>
            <person name="Albert R."/>
            <person name="Binder M."/>
            <person name="Bloem J."/>
            <person name="Labutti K."/>
            <person name="Salamov A."/>
            <person name="Andreopoulos B."/>
            <person name="Baker S."/>
            <person name="Barry K."/>
            <person name="Bills G."/>
            <person name="Bluhm B."/>
            <person name="Cannon C."/>
            <person name="Castanera R."/>
            <person name="Culley D."/>
            <person name="Daum C."/>
            <person name="Ezra D."/>
            <person name="Gonzalez J."/>
            <person name="Henrissat B."/>
            <person name="Kuo A."/>
            <person name="Liang C."/>
            <person name="Lipzen A."/>
            <person name="Lutzoni F."/>
            <person name="Magnuson J."/>
            <person name="Mondo S."/>
            <person name="Nolan M."/>
            <person name="Ohm R."/>
            <person name="Pangilinan J."/>
            <person name="Park H.-J."/>
            <person name="Ramirez L."/>
            <person name="Alfaro M."/>
            <person name="Sun H."/>
            <person name="Tritt A."/>
            <person name="Yoshinaga Y."/>
            <person name="Zwiers L.-H."/>
            <person name="Turgeon B."/>
            <person name="Goodwin S."/>
            <person name="Spatafora J."/>
            <person name="Crous P."/>
            <person name="Grigoriev I."/>
        </authorList>
    </citation>
    <scope>NUCLEOTIDE SEQUENCE</scope>
    <source>
        <strain evidence="9">CBS 121410</strain>
    </source>
</reference>
<dbReference type="CDD" id="cd01011">
    <property type="entry name" value="nicotinamidase"/>
    <property type="match status" value="1"/>
</dbReference>
<protein>
    <recommendedName>
        <fullName evidence="6">nicotinamidase</fullName>
        <ecNumber evidence="6">3.5.1.19</ecNumber>
    </recommendedName>
    <alternativeName>
        <fullName evidence="7">Nicotinamide deamidase</fullName>
    </alternativeName>
</protein>
<keyword evidence="10" id="KW-1185">Reference proteome</keyword>
<gene>
    <name evidence="9" type="ORF">K490DRAFT_63340</name>
</gene>
<evidence type="ECO:0000313" key="10">
    <source>
        <dbReference type="Proteomes" id="UP000799776"/>
    </source>
</evidence>
<sequence>MSSSEQQQPRPSFKPALIIVDVQEDFCPPNGALAVPQARAIIPPINTLLTLPFALKLATQDYHPATHISFASNHPNPDNVPFDSYHTIANPSNPAETQTTRLWPVHCVQDTSGAELVKEITWDRVDHVVQKGQDPTVESYSGFGPPFRNPRYGETQLLGLLRGKGITHVYVCGLAMDYCVKSTAVDAAEEGFVTFVVEEATRGVDRTECVRTEGELDERGVRCISMEGEELKAVQQSGGA</sequence>
<organism evidence="9 10">
    <name type="scientific">Saccharata proteae CBS 121410</name>
    <dbReference type="NCBI Taxonomy" id="1314787"/>
    <lineage>
        <taxon>Eukaryota</taxon>
        <taxon>Fungi</taxon>
        <taxon>Dikarya</taxon>
        <taxon>Ascomycota</taxon>
        <taxon>Pezizomycotina</taxon>
        <taxon>Dothideomycetes</taxon>
        <taxon>Dothideomycetes incertae sedis</taxon>
        <taxon>Botryosphaeriales</taxon>
        <taxon>Saccharataceae</taxon>
        <taxon>Saccharata</taxon>
    </lineage>
</organism>
<evidence type="ECO:0000259" key="8">
    <source>
        <dbReference type="Pfam" id="PF00857"/>
    </source>
</evidence>
<evidence type="ECO:0000256" key="2">
    <source>
        <dbReference type="ARBA" id="ARBA00022642"/>
    </source>
</evidence>
<dbReference type="Gene3D" id="3.40.50.850">
    <property type="entry name" value="Isochorismatase-like"/>
    <property type="match status" value="1"/>
</dbReference>
<dbReference type="SUPFAM" id="SSF52499">
    <property type="entry name" value="Isochorismatase-like hydrolases"/>
    <property type="match status" value="1"/>
</dbReference>
<comment type="similarity">
    <text evidence="1">Belongs to the isochorismatase family.</text>
</comment>
<evidence type="ECO:0000256" key="3">
    <source>
        <dbReference type="ARBA" id="ARBA00022723"/>
    </source>
</evidence>
<dbReference type="InterPro" id="IPR052347">
    <property type="entry name" value="Isochorismatase_Nicotinamidase"/>
</dbReference>
<evidence type="ECO:0000256" key="5">
    <source>
        <dbReference type="ARBA" id="ARBA00037900"/>
    </source>
</evidence>
<dbReference type="AlphaFoldDB" id="A0A9P4LXC8"/>
<accession>A0A9P4LXC8</accession>